<dbReference type="EMBL" id="CP119313">
    <property type="protein sequence ID" value="WEK20107.1"/>
    <property type="molecule type" value="Genomic_DNA"/>
</dbReference>
<evidence type="ECO:0000313" key="2">
    <source>
        <dbReference type="Proteomes" id="UP001214530"/>
    </source>
</evidence>
<protein>
    <recommendedName>
        <fullName evidence="3">Sensor of ECF-type sigma factor</fullName>
    </recommendedName>
</protein>
<reference evidence="1" key="1">
    <citation type="submission" date="2023-03" db="EMBL/GenBank/DDBJ databases">
        <title>Andean soil-derived lignocellulolytic bacterial consortium as a source of novel taxa and putative plastic-active enzymes.</title>
        <authorList>
            <person name="Diaz-Garcia L."/>
            <person name="Chuvochina M."/>
            <person name="Feuerriegel G."/>
            <person name="Bunk B."/>
            <person name="Sproer C."/>
            <person name="Streit W.R."/>
            <person name="Rodriguez L.M."/>
            <person name="Overmann J."/>
            <person name="Jimenez D.J."/>
        </authorList>
    </citation>
    <scope>NUCLEOTIDE SEQUENCE</scope>
    <source>
        <strain evidence="1">MAG 3858</strain>
    </source>
</reference>
<name>A0AAJ5W8R8_9SPHI</name>
<evidence type="ECO:0008006" key="3">
    <source>
        <dbReference type="Google" id="ProtNLM"/>
    </source>
</evidence>
<dbReference type="Proteomes" id="UP001214530">
    <property type="component" value="Chromosome"/>
</dbReference>
<organism evidence="1 2">
    <name type="scientific">Candidatus Pedobacter colombiensis</name>
    <dbReference type="NCBI Taxonomy" id="3121371"/>
    <lineage>
        <taxon>Bacteria</taxon>
        <taxon>Pseudomonadati</taxon>
        <taxon>Bacteroidota</taxon>
        <taxon>Sphingobacteriia</taxon>
        <taxon>Sphingobacteriales</taxon>
        <taxon>Sphingobacteriaceae</taxon>
        <taxon>Pedobacter</taxon>
    </lineage>
</organism>
<gene>
    <name evidence="1" type="ORF">P0Y49_02950</name>
</gene>
<evidence type="ECO:0000313" key="1">
    <source>
        <dbReference type="EMBL" id="WEK20107.1"/>
    </source>
</evidence>
<accession>A0AAJ5W8R8</accession>
<sequence>MKQLLITFLFILPIMVSAQGFGDRKNEIESYKIAYLTQKLDLSADEAKIFWPIYNDWQREQDELRKERSQKMISFRKISEIEELSDSQVQTLISNDFNMRQRELNLDRRYYSKLRENLPIKIVGKFYRAQESFKRELLSKYRNNGKPQPN</sequence>
<dbReference type="AlphaFoldDB" id="A0AAJ5W8R8"/>
<proteinExistence type="predicted"/>